<feature type="active site" description="Proton acceptor" evidence="8">
    <location>
        <position position="182"/>
    </location>
</feature>
<evidence type="ECO:0000256" key="2">
    <source>
        <dbReference type="ARBA" id="ARBA00022679"/>
    </source>
</evidence>
<dbReference type="RefSeq" id="WP_250857382.1">
    <property type="nucleotide sequence ID" value="NZ_JAGSOJ010000001.1"/>
</dbReference>
<dbReference type="GO" id="GO:0046872">
    <property type="term" value="F:metal ion binding"/>
    <property type="evidence" value="ECO:0007669"/>
    <property type="project" value="UniProtKB-KW"/>
</dbReference>
<proteinExistence type="inferred from homology"/>
<feature type="binding site" evidence="9">
    <location>
        <position position="187"/>
    </location>
    <ligand>
        <name>Mg(2+)</name>
        <dbReference type="ChEBI" id="CHEBI:18420"/>
    </ligand>
</feature>
<feature type="domain" description="Aminoglycoside phosphotransferase" evidence="10">
    <location>
        <begin position="39"/>
        <end position="226"/>
    </location>
</feature>
<evidence type="ECO:0000256" key="3">
    <source>
        <dbReference type="ARBA" id="ARBA00022741"/>
    </source>
</evidence>
<dbReference type="GO" id="GO:0016301">
    <property type="term" value="F:kinase activity"/>
    <property type="evidence" value="ECO:0007669"/>
    <property type="project" value="UniProtKB-KW"/>
</dbReference>
<name>A0A9J6NY10_9CLOT</name>
<evidence type="ECO:0000256" key="6">
    <source>
        <dbReference type="ARBA" id="ARBA00023251"/>
    </source>
</evidence>
<keyword evidence="4 7" id="KW-0418">Kinase</keyword>
<evidence type="ECO:0000256" key="7">
    <source>
        <dbReference type="PIRNR" id="PIRNR000706"/>
    </source>
</evidence>
<comment type="caution">
    <text evidence="11">The sequence shown here is derived from an EMBL/GenBank/DDBJ whole genome shotgun (WGS) entry which is preliminary data.</text>
</comment>
<evidence type="ECO:0000256" key="5">
    <source>
        <dbReference type="ARBA" id="ARBA00022840"/>
    </source>
</evidence>
<evidence type="ECO:0000313" key="12">
    <source>
        <dbReference type="Proteomes" id="UP001056429"/>
    </source>
</evidence>
<dbReference type="PIRSF" id="PIRSF000706">
    <property type="entry name" value="Kanamycin_kin"/>
    <property type="match status" value="1"/>
</dbReference>
<evidence type="ECO:0000256" key="4">
    <source>
        <dbReference type="ARBA" id="ARBA00022777"/>
    </source>
</evidence>
<protein>
    <submittedName>
        <fullName evidence="11">Aminoglycoside 3'-phosphotransferase</fullName>
    </submittedName>
</protein>
<dbReference type="InterPro" id="IPR002575">
    <property type="entry name" value="Aminoglycoside_PTrfase"/>
</dbReference>
<dbReference type="PANTHER" id="PTHR21310:SF41">
    <property type="entry name" value="3'-PHOSPHOTRANSFERASE, PUTATIVE-RELATED"/>
    <property type="match status" value="1"/>
</dbReference>
<dbReference type="AlphaFoldDB" id="A0A9J6NY10"/>
<comment type="similarity">
    <text evidence="1 7">Belongs to the aminoglycoside phosphotransferase family.</text>
</comment>
<dbReference type="GO" id="GO:0005524">
    <property type="term" value="F:ATP binding"/>
    <property type="evidence" value="ECO:0007669"/>
    <property type="project" value="UniProtKB-KW"/>
</dbReference>
<evidence type="ECO:0000259" key="10">
    <source>
        <dbReference type="Pfam" id="PF01636"/>
    </source>
</evidence>
<keyword evidence="9" id="KW-0479">Metal-binding</keyword>
<feature type="binding site" evidence="9">
    <location>
        <position position="200"/>
    </location>
    <ligand>
        <name>Mg(2+)</name>
        <dbReference type="ChEBI" id="CHEBI:18420"/>
    </ligand>
</feature>
<dbReference type="GO" id="GO:0016773">
    <property type="term" value="F:phosphotransferase activity, alcohol group as acceptor"/>
    <property type="evidence" value="ECO:0007669"/>
    <property type="project" value="InterPro"/>
</dbReference>
<dbReference type="NCBIfam" id="NF033068">
    <property type="entry name" value="APH_3p"/>
    <property type="match status" value="1"/>
</dbReference>
<dbReference type="SUPFAM" id="SSF56112">
    <property type="entry name" value="Protein kinase-like (PK-like)"/>
    <property type="match status" value="1"/>
</dbReference>
<dbReference type="Proteomes" id="UP001056429">
    <property type="component" value="Unassembled WGS sequence"/>
</dbReference>
<evidence type="ECO:0000256" key="1">
    <source>
        <dbReference type="ARBA" id="ARBA00006219"/>
    </source>
</evidence>
<evidence type="ECO:0000313" key="11">
    <source>
        <dbReference type="EMBL" id="MCM1988517.1"/>
    </source>
</evidence>
<dbReference type="EMBL" id="JAGSOJ010000001">
    <property type="protein sequence ID" value="MCM1988517.1"/>
    <property type="molecule type" value="Genomic_DNA"/>
</dbReference>
<dbReference type="CDD" id="cd05150">
    <property type="entry name" value="APH"/>
    <property type="match status" value="1"/>
</dbReference>
<sequence>MKDNEFPKIIQKYIKDMTCIRDTIGCSESSVYCFTNHDNVLYLKVQKSSTEFEHEKKMIQWLQERLPTPQIVTQFKEQGYDYLLMTKAIGEMACSEKYLNDPEKLVRLLATGIKMLQGVDIAECPFDSTLKNKLNIAKKRVENNEVDMSDWEENTPFKSPKELYNYLVENQPDEELVFSHGDYCLPNVFFDNNKVTGFIDLGDAGIADKWQDIALCMRSLEHNLQNKKYIDLFFELIDIKPNYEKINYYILLDELF</sequence>
<dbReference type="Pfam" id="PF01636">
    <property type="entry name" value="APH"/>
    <property type="match status" value="1"/>
</dbReference>
<keyword evidence="9" id="KW-0460">Magnesium</keyword>
<keyword evidence="5 7" id="KW-0067">ATP-binding</keyword>
<organism evidence="11 12">
    <name type="scientific">Oceanirhabdus seepicola</name>
    <dbReference type="NCBI Taxonomy" id="2828781"/>
    <lineage>
        <taxon>Bacteria</taxon>
        <taxon>Bacillati</taxon>
        <taxon>Bacillota</taxon>
        <taxon>Clostridia</taxon>
        <taxon>Eubacteriales</taxon>
        <taxon>Clostridiaceae</taxon>
        <taxon>Oceanirhabdus</taxon>
    </lineage>
</organism>
<dbReference type="Gene3D" id="3.30.200.20">
    <property type="entry name" value="Phosphorylase Kinase, domain 1"/>
    <property type="match status" value="1"/>
</dbReference>
<keyword evidence="12" id="KW-1185">Reference proteome</keyword>
<dbReference type="Gene3D" id="3.90.1200.10">
    <property type="match status" value="1"/>
</dbReference>
<keyword evidence="3 7" id="KW-0547">Nucleotide-binding</keyword>
<dbReference type="PANTHER" id="PTHR21310">
    <property type="entry name" value="AMINOGLYCOSIDE PHOSPHOTRANSFERASE-RELATED-RELATED"/>
    <property type="match status" value="1"/>
</dbReference>
<dbReference type="GO" id="GO:0046677">
    <property type="term" value="P:response to antibiotic"/>
    <property type="evidence" value="ECO:0007669"/>
    <property type="project" value="UniProtKB-KW"/>
</dbReference>
<keyword evidence="6 7" id="KW-0046">Antibiotic resistance</keyword>
<gene>
    <name evidence="11" type="ORF">KDK92_02110</name>
</gene>
<keyword evidence="2 7" id="KW-0808">Transferase</keyword>
<dbReference type="InterPro" id="IPR011009">
    <property type="entry name" value="Kinase-like_dom_sf"/>
</dbReference>
<evidence type="ECO:0000256" key="9">
    <source>
        <dbReference type="PIRSR" id="PIRSR000706-2"/>
    </source>
</evidence>
<reference evidence="11" key="1">
    <citation type="journal article" date="2021" name="mSystems">
        <title>Bacteria and Archaea Synergistically Convert Glycine Betaine to Biogenic Methane in the Formosa Cold Seep of the South China Sea.</title>
        <authorList>
            <person name="Li L."/>
            <person name="Zhang W."/>
            <person name="Zhang S."/>
            <person name="Song L."/>
            <person name="Sun Q."/>
            <person name="Zhang H."/>
            <person name="Xiang H."/>
            <person name="Dong X."/>
        </authorList>
    </citation>
    <scope>NUCLEOTIDE SEQUENCE</scope>
    <source>
        <strain evidence="11">ZWT</strain>
    </source>
</reference>
<reference evidence="11" key="2">
    <citation type="submission" date="2021-04" db="EMBL/GenBank/DDBJ databases">
        <authorList>
            <person name="Dong X."/>
        </authorList>
    </citation>
    <scope>NUCLEOTIDE SEQUENCE</scope>
    <source>
        <strain evidence="11">ZWT</strain>
    </source>
</reference>
<dbReference type="InterPro" id="IPR024165">
    <property type="entry name" value="Kan/Strep_kinase"/>
</dbReference>
<accession>A0A9J6NY10</accession>
<dbReference type="InterPro" id="IPR051678">
    <property type="entry name" value="AGP_Transferase"/>
</dbReference>
<evidence type="ECO:0000256" key="8">
    <source>
        <dbReference type="PIRSR" id="PIRSR000706-1"/>
    </source>
</evidence>